<comment type="similarity">
    <text evidence="1">Belongs to the AHA1 family.</text>
</comment>
<dbReference type="RefSeq" id="WP_380759158.1">
    <property type="nucleotide sequence ID" value="NZ_JBHSRF010000058.1"/>
</dbReference>
<reference evidence="4" key="1">
    <citation type="journal article" date="2019" name="Int. J. Syst. Evol. Microbiol.">
        <title>The Global Catalogue of Microorganisms (GCM) 10K type strain sequencing project: providing services to taxonomists for standard genome sequencing and annotation.</title>
        <authorList>
            <consortium name="The Broad Institute Genomics Platform"/>
            <consortium name="The Broad Institute Genome Sequencing Center for Infectious Disease"/>
            <person name="Wu L."/>
            <person name="Ma J."/>
        </authorList>
    </citation>
    <scope>NUCLEOTIDE SEQUENCE [LARGE SCALE GENOMIC DNA]</scope>
    <source>
        <strain evidence="4">JCM 30346</strain>
    </source>
</reference>
<dbReference type="SUPFAM" id="SSF55961">
    <property type="entry name" value="Bet v1-like"/>
    <property type="match status" value="1"/>
</dbReference>
<evidence type="ECO:0000256" key="1">
    <source>
        <dbReference type="ARBA" id="ARBA00006817"/>
    </source>
</evidence>
<dbReference type="InterPro" id="IPR023393">
    <property type="entry name" value="START-like_dom_sf"/>
</dbReference>
<evidence type="ECO:0000313" key="3">
    <source>
        <dbReference type="EMBL" id="MFC6085236.1"/>
    </source>
</evidence>
<evidence type="ECO:0000313" key="4">
    <source>
        <dbReference type="Proteomes" id="UP001596137"/>
    </source>
</evidence>
<protein>
    <submittedName>
        <fullName evidence="3">SRPBCC domain-containing protein</fullName>
    </submittedName>
</protein>
<dbReference type="Gene3D" id="3.30.530.20">
    <property type="match status" value="2"/>
</dbReference>
<sequence length="277" mass="31080">MSEREQGRGTAVVSVRVDRPVEAAWAAITEPAGLGKWFGAADAPLRPGEVTRVDFGDGDYFVIHTERLVANKVVEFRWRFLGTGPESQVRWEVRRTGTGCEITVTDHEPRRDDAGVLELVEGWCDFFSRLRVHLTTGAESRYDWRGDIDGSVDLPLGRNLLAPRNVQRWLPVATDGFGPRWFFIVDDEGPRRFEIADWHNDGEQELTFQVLVPGSGGRTDCAVRLRTAGDVQRLGFSHTGWRGLGLSDERARGLRARFAATWAATMGNLDKETERAR</sequence>
<dbReference type="InterPro" id="IPR013538">
    <property type="entry name" value="ASHA1/2-like_C"/>
</dbReference>
<dbReference type="EMBL" id="JBHSRF010000058">
    <property type="protein sequence ID" value="MFC6085236.1"/>
    <property type="molecule type" value="Genomic_DNA"/>
</dbReference>
<evidence type="ECO:0000259" key="2">
    <source>
        <dbReference type="Pfam" id="PF08327"/>
    </source>
</evidence>
<proteinExistence type="inferred from homology"/>
<accession>A0ABW1NQ59</accession>
<gene>
    <name evidence="3" type="ORF">ACFP1K_29005</name>
</gene>
<dbReference type="Pfam" id="PF08327">
    <property type="entry name" value="AHSA1"/>
    <property type="match status" value="1"/>
</dbReference>
<feature type="domain" description="Activator of Hsp90 ATPase homologue 1/2-like C-terminal" evidence="2">
    <location>
        <begin position="19"/>
        <end position="134"/>
    </location>
</feature>
<comment type="caution">
    <text evidence="3">The sequence shown here is derived from an EMBL/GenBank/DDBJ whole genome shotgun (WGS) entry which is preliminary data.</text>
</comment>
<organism evidence="3 4">
    <name type="scientific">Sphaerisporangium aureirubrum</name>
    <dbReference type="NCBI Taxonomy" id="1544736"/>
    <lineage>
        <taxon>Bacteria</taxon>
        <taxon>Bacillati</taxon>
        <taxon>Actinomycetota</taxon>
        <taxon>Actinomycetes</taxon>
        <taxon>Streptosporangiales</taxon>
        <taxon>Streptosporangiaceae</taxon>
        <taxon>Sphaerisporangium</taxon>
    </lineage>
</organism>
<name>A0ABW1NQ59_9ACTN</name>
<dbReference type="Proteomes" id="UP001596137">
    <property type="component" value="Unassembled WGS sequence"/>
</dbReference>
<keyword evidence="4" id="KW-1185">Reference proteome</keyword>